<dbReference type="EMBL" id="BLRX01000569">
    <property type="protein sequence ID" value="GFP26385.1"/>
    <property type="molecule type" value="Genomic_DNA"/>
</dbReference>
<protein>
    <submittedName>
        <fullName evidence="2">Uncharacterized protein</fullName>
    </submittedName>
</protein>
<feature type="non-terminal residue" evidence="2">
    <location>
        <position position="1"/>
    </location>
</feature>
<reference evidence="2 3" key="1">
    <citation type="journal article" date="2020" name="Front. Microbiol.">
        <title>Single-cell genomics of novel Actinobacteria with the Wood-Ljungdahl pathway discovered in a serpentinizing system.</title>
        <authorList>
            <person name="Merino N."/>
            <person name="Kawai M."/>
            <person name="Boyd E.S."/>
            <person name="Colman D.R."/>
            <person name="McGlynn S.E."/>
            <person name="Nealson K.H."/>
            <person name="Kurokawa K."/>
            <person name="Hongoh Y."/>
        </authorList>
    </citation>
    <scope>NUCLEOTIDE SEQUENCE [LARGE SCALE GENOMIC DNA]</scope>
    <source>
        <strain evidence="2 3">S25</strain>
    </source>
</reference>
<evidence type="ECO:0000313" key="2">
    <source>
        <dbReference type="EMBL" id="GFP26385.1"/>
    </source>
</evidence>
<organism evidence="2 3">
    <name type="scientific">Candidatus Hakubella thermalkaliphila</name>
    <dbReference type="NCBI Taxonomy" id="2754717"/>
    <lineage>
        <taxon>Bacteria</taxon>
        <taxon>Bacillati</taxon>
        <taxon>Actinomycetota</taxon>
        <taxon>Actinomycetota incertae sedis</taxon>
        <taxon>Candidatus Hakubellales</taxon>
        <taxon>Candidatus Hakubellaceae</taxon>
        <taxon>Candidatus Hakubella</taxon>
    </lineage>
</organism>
<comment type="caution">
    <text evidence="2">The sequence shown here is derived from an EMBL/GenBank/DDBJ whole genome shotgun (WGS) entry which is preliminary data.</text>
</comment>
<evidence type="ECO:0000313" key="3">
    <source>
        <dbReference type="Proteomes" id="UP000543224"/>
    </source>
</evidence>
<evidence type="ECO:0000256" key="1">
    <source>
        <dbReference type="SAM" id="MobiDB-lite"/>
    </source>
</evidence>
<gene>
    <name evidence="2" type="ORF">HKBW3S25_01878</name>
</gene>
<feature type="compositionally biased region" description="Basic and acidic residues" evidence="1">
    <location>
        <begin position="14"/>
        <end position="24"/>
    </location>
</feature>
<accession>A0A6V8P1J3</accession>
<name>A0A6V8P1J3_9ACTN</name>
<dbReference type="Proteomes" id="UP000543224">
    <property type="component" value="Unassembled WGS sequence"/>
</dbReference>
<sequence length="50" mass="5537">FNGAIEGLRHKKNGRDTSKEEKLTAENEKLKGVIAELATENLQLKKSLGE</sequence>
<feature type="region of interest" description="Disordered" evidence="1">
    <location>
        <begin position="1"/>
        <end position="24"/>
    </location>
</feature>
<dbReference type="AlphaFoldDB" id="A0A6V8P1J3"/>
<proteinExistence type="predicted"/>